<dbReference type="InterPro" id="IPR005839">
    <property type="entry name" value="Methylthiotransferase"/>
</dbReference>
<comment type="similarity">
    <text evidence="2">Belongs to the methylthiotransferase family. MiaB subfamily.</text>
</comment>
<dbReference type="Gene3D" id="3.40.50.12160">
    <property type="entry name" value="Methylthiotransferase, N-terminal domain"/>
    <property type="match status" value="1"/>
</dbReference>
<protein>
    <recommendedName>
        <fullName evidence="9">CDK5RAP1-like protein</fullName>
    </recommendedName>
</protein>
<dbReference type="FunCoup" id="A0A7M7J1R9">
    <property type="interactions" value="1580"/>
</dbReference>
<dbReference type="GO" id="GO:0060255">
    <property type="term" value="P:regulation of macromolecule metabolic process"/>
    <property type="evidence" value="ECO:0007669"/>
    <property type="project" value="UniProtKB-ARBA"/>
</dbReference>
<dbReference type="OrthoDB" id="190098at2759"/>
<evidence type="ECO:0000256" key="6">
    <source>
        <dbReference type="ARBA" id="ARBA00023004"/>
    </source>
</evidence>
<keyword evidence="5" id="KW-0479">Metal-binding</keyword>
<dbReference type="EnsemblMetazoa" id="XM_022789771">
    <property type="protein sequence ID" value="XP_022645506"/>
    <property type="gene ID" value="LOC111243747"/>
</dbReference>
<dbReference type="PANTHER" id="PTHR43020">
    <property type="entry name" value="CDK5 REGULATORY SUBUNIT-ASSOCIATED PROTEIN 1"/>
    <property type="match status" value="1"/>
</dbReference>
<dbReference type="PROSITE" id="PS50926">
    <property type="entry name" value="TRAM"/>
    <property type="match status" value="1"/>
</dbReference>
<dbReference type="SMART" id="SM00729">
    <property type="entry name" value="Elp3"/>
    <property type="match status" value="1"/>
</dbReference>
<keyword evidence="3" id="KW-0004">4Fe-4S</keyword>
<dbReference type="CDD" id="cd01335">
    <property type="entry name" value="Radical_SAM"/>
    <property type="match status" value="1"/>
</dbReference>
<feature type="domain" description="TRAM" evidence="10">
    <location>
        <begin position="461"/>
        <end position="529"/>
    </location>
</feature>
<evidence type="ECO:0000259" key="11">
    <source>
        <dbReference type="PROSITE" id="PS51449"/>
    </source>
</evidence>
<dbReference type="InterPro" id="IPR006638">
    <property type="entry name" value="Elp3/MiaA/NifB-like_rSAM"/>
</dbReference>
<accession>A0A7M7J1R9</accession>
<dbReference type="SFLD" id="SFLDS00029">
    <property type="entry name" value="Radical_SAM"/>
    <property type="match status" value="1"/>
</dbReference>
<evidence type="ECO:0000259" key="10">
    <source>
        <dbReference type="PROSITE" id="PS50926"/>
    </source>
</evidence>
<evidence type="ECO:0000259" key="12">
    <source>
        <dbReference type="PROSITE" id="PS51918"/>
    </source>
</evidence>
<dbReference type="GO" id="GO:0080090">
    <property type="term" value="P:regulation of primary metabolic process"/>
    <property type="evidence" value="ECO:0007669"/>
    <property type="project" value="UniProtKB-ARBA"/>
</dbReference>
<dbReference type="GO" id="GO:0051539">
    <property type="term" value="F:4 iron, 4 sulfur cluster binding"/>
    <property type="evidence" value="ECO:0007669"/>
    <property type="project" value="UniProtKB-KW"/>
</dbReference>
<keyword evidence="14" id="KW-1185">Reference proteome</keyword>
<dbReference type="Pfam" id="PF00919">
    <property type="entry name" value="UPF0004"/>
    <property type="match status" value="1"/>
</dbReference>
<evidence type="ECO:0000313" key="14">
    <source>
        <dbReference type="Proteomes" id="UP000594260"/>
    </source>
</evidence>
<dbReference type="InterPro" id="IPR013848">
    <property type="entry name" value="Methylthiotransferase_N"/>
</dbReference>
<dbReference type="SFLD" id="SFLDG01082">
    <property type="entry name" value="B12-binding_domain_containing"/>
    <property type="match status" value="1"/>
</dbReference>
<dbReference type="GO" id="GO:0035597">
    <property type="term" value="F:tRNA-2-methylthio-N(6)-dimethylallyladenosine(37) synthase activity"/>
    <property type="evidence" value="ECO:0007669"/>
    <property type="project" value="TreeGrafter"/>
</dbReference>
<sequence>MLSVGWMHLRPILRRSCSSWSKKLAEGPPLESFVADAALLNRNVANDEFPTEMPYLNPHVEKKNVFFEVYGCQMNVNDTEIVWSILNKSGYKRVTEQHQADVILIMTCSIREGAENKIWHRLRQLKGIKRERFLQIGVLGCMAERLKTTLLEVEKSVDVIAGPDSYRDLPRLLETAHGGQTGVNVQLSLDETYADVTPVRLDANRKTAFISIMRGCNNLCTYCIVPFTRGRERSRPLASILDEVRHLSFNGVKQITLLGQNVNSYRDMSAESHPFIQYTGVGLAKGFKQRCKLPTSGLGFADLLHQVAQIDPEMRIRFTSPHPKDFPNEVLQVISSHRNICNHLHLPAQSGSTVVLERMARGYSREDYLSLVETIRSYLPNVGLTSDFISGFCGETEEDHEMTVDLVRKVNYNFCFVFPYSMREKTKAHRNLEDLIPMEVKKRRATEVLAAFRQTVTPHFKAQIGDTQLILVEGSPRRSDQQLFGRNEGNTKVIIDTVTVNSKQISPGDYIAVQVTDSNSQVLKGRPLYKTTLHEFDTTATTKSRETSRI</sequence>
<dbReference type="GeneID" id="111243747"/>
<dbReference type="NCBIfam" id="TIGR00089">
    <property type="entry name" value="MiaB/RimO family radical SAM methylthiotransferase"/>
    <property type="match status" value="1"/>
</dbReference>
<dbReference type="Proteomes" id="UP000594260">
    <property type="component" value="Unplaced"/>
</dbReference>
<dbReference type="InterPro" id="IPR002792">
    <property type="entry name" value="TRAM_dom"/>
</dbReference>
<dbReference type="SFLD" id="SFLDF00413">
    <property type="entry name" value="CDK5RAP1"/>
    <property type="match status" value="1"/>
</dbReference>
<evidence type="ECO:0000256" key="7">
    <source>
        <dbReference type="ARBA" id="ARBA00023014"/>
    </source>
</evidence>
<dbReference type="SFLD" id="SFLDF00273">
    <property type="entry name" value="(dimethylallyl)adenosine_tRNA"/>
    <property type="match status" value="1"/>
</dbReference>
<dbReference type="OMA" id="CEHFHIP"/>
<organism evidence="13 14">
    <name type="scientific">Varroa destructor</name>
    <name type="common">Honeybee mite</name>
    <dbReference type="NCBI Taxonomy" id="109461"/>
    <lineage>
        <taxon>Eukaryota</taxon>
        <taxon>Metazoa</taxon>
        <taxon>Ecdysozoa</taxon>
        <taxon>Arthropoda</taxon>
        <taxon>Chelicerata</taxon>
        <taxon>Arachnida</taxon>
        <taxon>Acari</taxon>
        <taxon>Parasitiformes</taxon>
        <taxon>Mesostigmata</taxon>
        <taxon>Gamasina</taxon>
        <taxon>Dermanyssoidea</taxon>
        <taxon>Varroidae</taxon>
        <taxon>Varroa</taxon>
    </lineage>
</organism>
<dbReference type="InterPro" id="IPR038135">
    <property type="entry name" value="Methylthiotransferase_N_sf"/>
</dbReference>
<evidence type="ECO:0000256" key="3">
    <source>
        <dbReference type="ARBA" id="ARBA00022485"/>
    </source>
</evidence>
<dbReference type="PROSITE" id="PS51449">
    <property type="entry name" value="MTTASE_N"/>
    <property type="match status" value="1"/>
</dbReference>
<proteinExistence type="inferred from homology"/>
<dbReference type="KEGG" id="vde:111243747"/>
<evidence type="ECO:0000256" key="8">
    <source>
        <dbReference type="ARBA" id="ARBA00053923"/>
    </source>
</evidence>
<keyword evidence="7" id="KW-0411">Iron-sulfur</keyword>
<dbReference type="Gene3D" id="3.80.30.20">
    <property type="entry name" value="tm_1862 like domain"/>
    <property type="match status" value="1"/>
</dbReference>
<dbReference type="RefSeq" id="XP_022645506.1">
    <property type="nucleotide sequence ID" value="XM_022789771.1"/>
</dbReference>
<dbReference type="FunFam" id="3.40.50.12160:FF:000003">
    <property type="entry name" value="CDK5 regulatory subunit-associated protein 1"/>
    <property type="match status" value="1"/>
</dbReference>
<dbReference type="PROSITE" id="PS51918">
    <property type="entry name" value="RADICAL_SAM"/>
    <property type="match status" value="1"/>
</dbReference>
<evidence type="ECO:0000256" key="4">
    <source>
        <dbReference type="ARBA" id="ARBA00022691"/>
    </source>
</evidence>
<dbReference type="Pfam" id="PF04055">
    <property type="entry name" value="Radical_SAM"/>
    <property type="match status" value="1"/>
</dbReference>
<dbReference type="InterPro" id="IPR007197">
    <property type="entry name" value="rSAM"/>
</dbReference>
<evidence type="ECO:0000256" key="5">
    <source>
        <dbReference type="ARBA" id="ARBA00022723"/>
    </source>
</evidence>
<feature type="domain" description="Radical SAM core" evidence="12">
    <location>
        <begin position="202"/>
        <end position="458"/>
    </location>
</feature>
<evidence type="ECO:0000313" key="13">
    <source>
        <dbReference type="EnsemblMetazoa" id="XP_022645506"/>
    </source>
</evidence>
<dbReference type="PROSITE" id="PS01278">
    <property type="entry name" value="MTTASE_RADICAL"/>
    <property type="match status" value="1"/>
</dbReference>
<name>A0A7M7J1R9_VARDE</name>
<dbReference type="InterPro" id="IPR023404">
    <property type="entry name" value="rSAM_horseshoe"/>
</dbReference>
<dbReference type="GO" id="GO:0005739">
    <property type="term" value="C:mitochondrion"/>
    <property type="evidence" value="ECO:0007669"/>
    <property type="project" value="TreeGrafter"/>
</dbReference>
<evidence type="ECO:0000256" key="1">
    <source>
        <dbReference type="ARBA" id="ARBA00001966"/>
    </source>
</evidence>
<dbReference type="InterPro" id="IPR006463">
    <property type="entry name" value="MiaB_methiolase"/>
</dbReference>
<dbReference type="GO" id="GO:0005829">
    <property type="term" value="C:cytosol"/>
    <property type="evidence" value="ECO:0007669"/>
    <property type="project" value="TreeGrafter"/>
</dbReference>
<dbReference type="InterPro" id="IPR058240">
    <property type="entry name" value="rSAM_sf"/>
</dbReference>
<dbReference type="InParanoid" id="A0A7M7J1R9"/>
<dbReference type="PANTHER" id="PTHR43020:SF2">
    <property type="entry name" value="MITOCHONDRIAL TRNA METHYLTHIOTRANSFERASE CDK5RAP1"/>
    <property type="match status" value="1"/>
</dbReference>
<dbReference type="InterPro" id="IPR020612">
    <property type="entry name" value="Methylthiotransferase_CS"/>
</dbReference>
<reference evidence="13" key="1">
    <citation type="submission" date="2021-01" db="UniProtKB">
        <authorList>
            <consortium name="EnsemblMetazoa"/>
        </authorList>
    </citation>
    <scope>IDENTIFICATION</scope>
</reference>
<dbReference type="GO" id="GO:0046872">
    <property type="term" value="F:metal ion binding"/>
    <property type="evidence" value="ECO:0007669"/>
    <property type="project" value="UniProtKB-KW"/>
</dbReference>
<dbReference type="Pfam" id="PF01938">
    <property type="entry name" value="TRAM"/>
    <property type="match status" value="1"/>
</dbReference>
<dbReference type="AlphaFoldDB" id="A0A7M7J1R9"/>
<dbReference type="SUPFAM" id="SSF102114">
    <property type="entry name" value="Radical SAM enzymes"/>
    <property type="match status" value="1"/>
</dbReference>
<feature type="domain" description="MTTase N-terminal" evidence="11">
    <location>
        <begin position="63"/>
        <end position="178"/>
    </location>
</feature>
<evidence type="ECO:0000256" key="9">
    <source>
        <dbReference type="ARBA" id="ARBA00074452"/>
    </source>
</evidence>
<comment type="cofactor">
    <cofactor evidence="1">
        <name>[4Fe-4S] cluster</name>
        <dbReference type="ChEBI" id="CHEBI:49883"/>
    </cofactor>
</comment>
<evidence type="ECO:0000256" key="2">
    <source>
        <dbReference type="ARBA" id="ARBA00009815"/>
    </source>
</evidence>
<dbReference type="SFLD" id="SFLDG01061">
    <property type="entry name" value="methylthiotransferase"/>
    <property type="match status" value="1"/>
</dbReference>
<keyword evidence="6" id="KW-0408">Iron</keyword>
<keyword evidence="4" id="KW-0949">S-adenosyl-L-methionine</keyword>
<comment type="function">
    <text evidence="8">Potential regulator of CDK5 activity.</text>
</comment>
<dbReference type="FunFam" id="3.80.30.20:FF:000003">
    <property type="entry name" value="CDK5 regulatory subunit-associated protein 1"/>
    <property type="match status" value="1"/>
</dbReference>